<dbReference type="STRING" id="1423801.FD50_GL001254"/>
<accession>A0A0R1UWQ5</accession>
<dbReference type="EMBL" id="AZFQ01000050">
    <property type="protein sequence ID" value="KRL97689.1"/>
    <property type="molecule type" value="Genomic_DNA"/>
</dbReference>
<evidence type="ECO:0000313" key="5">
    <source>
        <dbReference type="Proteomes" id="UP000051166"/>
    </source>
</evidence>
<comment type="similarity">
    <text evidence="1">Belongs to the peptidase C59 family.</text>
</comment>
<evidence type="ECO:0000313" key="4">
    <source>
        <dbReference type="EMBL" id="KRL97689.1"/>
    </source>
</evidence>
<protein>
    <submittedName>
        <fullName evidence="4">Penicillin V acylase related amidase</fullName>
    </submittedName>
</protein>
<keyword evidence="2" id="KW-0378">Hydrolase</keyword>
<dbReference type="AlphaFoldDB" id="A0A0R1UWQ5"/>
<dbReference type="Gene3D" id="3.60.60.10">
    <property type="entry name" value="Penicillin V Acylase, Chain A"/>
    <property type="match status" value="1"/>
</dbReference>
<dbReference type="PATRIC" id="fig|1423801.4.peg.1282"/>
<dbReference type="PANTHER" id="PTHR35527">
    <property type="entry name" value="CHOLOYLGLYCINE HYDROLASE"/>
    <property type="match status" value="1"/>
</dbReference>
<sequence length="307" mass="34500">MDWHALVAGPVFVPRGFRWHSSFDGASYVNRFAIIGTGRQRTAEIDISDGVNECGLSVQKLTFKHGTHLLSEASNAYTCLAPFELPCYLLANYRSVAEIEDHLPEIRLLSGENARENYGYPELHYVVADRSGRVVIIEPTTQPLQIIDNPLGVVTNAYDFQKQLSKLKDYLNFTPEFSAGKQLKNVAKVSTGSFAGKKVPSSSYTPSGRFIRAAYYKERADQPQNERENVSSSFQLLNSVSVPKSSAYQKTYSVYRAAYCLESLQYYFEPAARLGLVRLQLTSEMLTFKQAHFFSVKNELNAVTLKM</sequence>
<gene>
    <name evidence="4" type="ORF">FD50_GL001254</name>
</gene>
<dbReference type="SUPFAM" id="SSF56235">
    <property type="entry name" value="N-terminal nucleophile aminohydrolases (Ntn hydrolases)"/>
    <property type="match status" value="1"/>
</dbReference>
<proteinExistence type="inferred from homology"/>
<dbReference type="InterPro" id="IPR052193">
    <property type="entry name" value="Peptidase_C59"/>
</dbReference>
<dbReference type="Proteomes" id="UP000051166">
    <property type="component" value="Unassembled WGS sequence"/>
</dbReference>
<keyword evidence="5" id="KW-1185">Reference proteome</keyword>
<dbReference type="GO" id="GO:0016787">
    <property type="term" value="F:hydrolase activity"/>
    <property type="evidence" value="ECO:0007669"/>
    <property type="project" value="UniProtKB-KW"/>
</dbReference>
<name>A0A0R1UWQ5_9LACO</name>
<evidence type="ECO:0000256" key="1">
    <source>
        <dbReference type="ARBA" id="ARBA00006625"/>
    </source>
</evidence>
<reference evidence="4 5" key="1">
    <citation type="journal article" date="2015" name="Genome Announc.">
        <title>Expanding the biotechnology potential of lactobacilli through comparative genomics of 213 strains and associated genera.</title>
        <authorList>
            <person name="Sun Z."/>
            <person name="Harris H.M."/>
            <person name="McCann A."/>
            <person name="Guo C."/>
            <person name="Argimon S."/>
            <person name="Zhang W."/>
            <person name="Yang X."/>
            <person name="Jeffery I.B."/>
            <person name="Cooney J.C."/>
            <person name="Kagawa T.F."/>
            <person name="Liu W."/>
            <person name="Song Y."/>
            <person name="Salvetti E."/>
            <person name="Wrobel A."/>
            <person name="Rasinkangas P."/>
            <person name="Parkhill J."/>
            <person name="Rea M.C."/>
            <person name="O'Sullivan O."/>
            <person name="Ritari J."/>
            <person name="Douillard F.P."/>
            <person name="Paul Ross R."/>
            <person name="Yang R."/>
            <person name="Briner A.E."/>
            <person name="Felis G.E."/>
            <person name="de Vos W.M."/>
            <person name="Barrangou R."/>
            <person name="Klaenhammer T.R."/>
            <person name="Caufield P.W."/>
            <person name="Cui Y."/>
            <person name="Zhang H."/>
            <person name="O'Toole P.W."/>
        </authorList>
    </citation>
    <scope>NUCLEOTIDE SEQUENCE [LARGE SCALE GENOMIC DNA]</scope>
    <source>
        <strain evidence="4 5">DSM 16230</strain>
    </source>
</reference>
<comment type="caution">
    <text evidence="4">The sequence shown here is derived from an EMBL/GenBank/DDBJ whole genome shotgun (WGS) entry which is preliminary data.</text>
</comment>
<dbReference type="InterPro" id="IPR029132">
    <property type="entry name" value="CBAH/NAAA_C"/>
</dbReference>
<evidence type="ECO:0000259" key="3">
    <source>
        <dbReference type="Pfam" id="PF02275"/>
    </source>
</evidence>
<feature type="domain" description="Choloylglycine hydrolase/NAAA C-terminal" evidence="3">
    <location>
        <begin position="1"/>
        <end position="286"/>
    </location>
</feature>
<organism evidence="4 5">
    <name type="scientific">Liquorilactobacillus satsumensis DSM 16230 = JCM 12392</name>
    <dbReference type="NCBI Taxonomy" id="1423801"/>
    <lineage>
        <taxon>Bacteria</taxon>
        <taxon>Bacillati</taxon>
        <taxon>Bacillota</taxon>
        <taxon>Bacilli</taxon>
        <taxon>Lactobacillales</taxon>
        <taxon>Lactobacillaceae</taxon>
        <taxon>Liquorilactobacillus</taxon>
    </lineage>
</organism>
<dbReference type="InterPro" id="IPR029055">
    <property type="entry name" value="Ntn_hydrolases_N"/>
</dbReference>
<dbReference type="PANTHER" id="PTHR35527:SF2">
    <property type="entry name" value="HYDROLASE"/>
    <property type="match status" value="1"/>
</dbReference>
<dbReference type="Pfam" id="PF02275">
    <property type="entry name" value="CBAH"/>
    <property type="match status" value="1"/>
</dbReference>
<evidence type="ECO:0000256" key="2">
    <source>
        <dbReference type="ARBA" id="ARBA00022801"/>
    </source>
</evidence>